<dbReference type="EC" id="1.1.1.-" evidence="3"/>
<evidence type="ECO:0000313" key="3">
    <source>
        <dbReference type="EMBL" id="EAT13111.1"/>
    </source>
</evidence>
<dbReference type="HOGENOM" id="CLU_010194_2_10_6"/>
<dbReference type="PROSITE" id="PS00061">
    <property type="entry name" value="ADH_SHORT"/>
    <property type="match status" value="1"/>
</dbReference>
<dbReference type="Gene3D" id="3.40.50.720">
    <property type="entry name" value="NAD(P)-binding Rossmann-like Domain"/>
    <property type="match status" value="1"/>
</dbReference>
<dbReference type="Pfam" id="PF00106">
    <property type="entry name" value="adh_short"/>
    <property type="match status" value="1"/>
</dbReference>
<accession>Q1N5E0</accession>
<comment type="similarity">
    <text evidence="1">Belongs to the short-chain dehydrogenases/reductases (SDR) family.</text>
</comment>
<dbReference type="PANTHER" id="PTHR42901:SF1">
    <property type="entry name" value="ALCOHOL DEHYDROGENASE"/>
    <property type="match status" value="1"/>
</dbReference>
<dbReference type="InterPro" id="IPR036291">
    <property type="entry name" value="NAD(P)-bd_dom_sf"/>
</dbReference>
<dbReference type="Proteomes" id="UP000004263">
    <property type="component" value="Unassembled WGS sequence"/>
</dbReference>
<gene>
    <name evidence="3" type="ORF">RED65_00085</name>
</gene>
<organism evidence="3 4">
    <name type="scientific">Bermanella marisrubri</name>
    <dbReference type="NCBI Taxonomy" id="207949"/>
    <lineage>
        <taxon>Bacteria</taxon>
        <taxon>Pseudomonadati</taxon>
        <taxon>Pseudomonadota</taxon>
        <taxon>Gammaproteobacteria</taxon>
        <taxon>Oceanospirillales</taxon>
        <taxon>Oceanospirillaceae</taxon>
        <taxon>Bermanella</taxon>
    </lineage>
</organism>
<dbReference type="PANTHER" id="PTHR42901">
    <property type="entry name" value="ALCOHOL DEHYDROGENASE"/>
    <property type="match status" value="1"/>
</dbReference>
<sequence>MTDSHSVLPLDQRVILVTGASKGIGRAMVYGFAEAGATVIMLARNEEALNHIHDDLVAKKLPQPVIVQFDLEHAPEEAYFQLRDMINEEFGRLDGLLLNASLLGQRTPLSNYNWQTWNRVMNINVNSTFLLARTLLPVMEQSPADASILMTSSSVGRKSKAYWGAYAVSKFATEGLMQTMAEELENTSNVRVNSINPGGTRTDMRAEAYPAEDPATVKSPEDLVARYIYLMSAESKGINGQALDI</sequence>
<reference evidence="3 4" key="1">
    <citation type="submission" date="2006-03" db="EMBL/GenBank/DDBJ databases">
        <authorList>
            <person name="Pinhassi J."/>
            <person name="Pedros-Alio C."/>
            <person name="Ferriera S."/>
            <person name="Johnson J."/>
            <person name="Kravitz S."/>
            <person name="Halpern A."/>
            <person name="Remington K."/>
            <person name="Beeson K."/>
            <person name="Tran B."/>
            <person name="Rogers Y.-H."/>
            <person name="Friedman R."/>
            <person name="Venter J.C."/>
        </authorList>
    </citation>
    <scope>NUCLEOTIDE SEQUENCE [LARGE SCALE GENOMIC DNA]</scope>
    <source>
        <strain evidence="3 4">RED65</strain>
    </source>
</reference>
<dbReference type="SUPFAM" id="SSF51735">
    <property type="entry name" value="NAD(P)-binding Rossmann-fold domains"/>
    <property type="match status" value="1"/>
</dbReference>
<evidence type="ECO:0000256" key="2">
    <source>
        <dbReference type="ARBA" id="ARBA00023002"/>
    </source>
</evidence>
<keyword evidence="4" id="KW-1185">Reference proteome</keyword>
<dbReference type="InterPro" id="IPR002347">
    <property type="entry name" value="SDR_fam"/>
</dbReference>
<dbReference type="AlphaFoldDB" id="Q1N5E0"/>
<dbReference type="PRINTS" id="PR00081">
    <property type="entry name" value="GDHRDH"/>
</dbReference>
<dbReference type="NCBIfam" id="NF006509">
    <property type="entry name" value="PRK08945.1"/>
    <property type="match status" value="1"/>
</dbReference>
<dbReference type="GO" id="GO:0016491">
    <property type="term" value="F:oxidoreductase activity"/>
    <property type="evidence" value="ECO:0007669"/>
    <property type="project" value="UniProtKB-KW"/>
</dbReference>
<dbReference type="RefSeq" id="WP_007017497.1">
    <property type="nucleotide sequence ID" value="NZ_CH724114.1"/>
</dbReference>
<dbReference type="STRING" id="207949.RED65_00085"/>
<proteinExistence type="inferred from homology"/>
<evidence type="ECO:0000313" key="4">
    <source>
        <dbReference type="Proteomes" id="UP000004263"/>
    </source>
</evidence>
<name>Q1N5E0_9GAMM</name>
<dbReference type="EMBL" id="AAQH01000002">
    <property type="protein sequence ID" value="EAT13111.1"/>
    <property type="molecule type" value="Genomic_DNA"/>
</dbReference>
<dbReference type="OrthoDB" id="9790785at2"/>
<protein>
    <submittedName>
        <fullName evidence="3">Short chain dehydrogenase</fullName>
        <ecNumber evidence="3">1.1.1.-</ecNumber>
    </submittedName>
</protein>
<evidence type="ECO:0000256" key="1">
    <source>
        <dbReference type="ARBA" id="ARBA00006484"/>
    </source>
</evidence>
<keyword evidence="2 3" id="KW-0560">Oxidoreductase</keyword>
<comment type="caution">
    <text evidence="3">The sequence shown here is derived from an EMBL/GenBank/DDBJ whole genome shotgun (WGS) entry which is preliminary data.</text>
</comment>
<dbReference type="InterPro" id="IPR020904">
    <property type="entry name" value="Sc_DH/Rdtase_CS"/>
</dbReference>